<dbReference type="OrthoDB" id="9816288at2"/>
<accession>A0A1M4VPX4</accession>
<evidence type="ECO:0000256" key="3">
    <source>
        <dbReference type="ARBA" id="ARBA00022679"/>
    </source>
</evidence>
<dbReference type="Gene3D" id="3.40.50.150">
    <property type="entry name" value="Vaccinia Virus protein VP39"/>
    <property type="match status" value="1"/>
</dbReference>
<evidence type="ECO:0000313" key="11">
    <source>
        <dbReference type="Proteomes" id="UP000184327"/>
    </source>
</evidence>
<dbReference type="InterPro" id="IPR001091">
    <property type="entry name" value="RM_Methyltransferase"/>
</dbReference>
<dbReference type="PRINTS" id="PR00508">
    <property type="entry name" value="S21N4MTFRASE"/>
</dbReference>
<evidence type="ECO:0000313" key="10">
    <source>
        <dbReference type="EMBL" id="SHE70842.1"/>
    </source>
</evidence>
<dbReference type="EMBL" id="FQUZ01000006">
    <property type="protein sequence ID" value="SHE70842.1"/>
    <property type="molecule type" value="Genomic_DNA"/>
</dbReference>
<keyword evidence="2 10" id="KW-0489">Methyltransferase</keyword>
<evidence type="ECO:0000256" key="6">
    <source>
        <dbReference type="ARBA" id="ARBA00023125"/>
    </source>
</evidence>
<evidence type="ECO:0000256" key="7">
    <source>
        <dbReference type="ARBA" id="ARBA00049120"/>
    </source>
</evidence>
<keyword evidence="3 10" id="KW-0808">Transferase</keyword>
<dbReference type="GO" id="GO:0008170">
    <property type="term" value="F:N-methyltransferase activity"/>
    <property type="evidence" value="ECO:0007669"/>
    <property type="project" value="InterPro"/>
</dbReference>
<keyword evidence="11" id="KW-1185">Reference proteome</keyword>
<dbReference type="GO" id="GO:0009307">
    <property type="term" value="P:DNA restriction-modification system"/>
    <property type="evidence" value="ECO:0007669"/>
    <property type="project" value="UniProtKB-KW"/>
</dbReference>
<dbReference type="InterPro" id="IPR029063">
    <property type="entry name" value="SAM-dependent_MTases_sf"/>
</dbReference>
<reference evidence="10 11" key="1">
    <citation type="submission" date="2016-11" db="EMBL/GenBank/DDBJ databases">
        <authorList>
            <person name="Jaros S."/>
            <person name="Januszkiewicz K."/>
            <person name="Wedrychowicz H."/>
        </authorList>
    </citation>
    <scope>NUCLEOTIDE SEQUENCE [LARGE SCALE GENOMIC DNA]</scope>
    <source>
        <strain evidence="10 11">DSM 16112</strain>
    </source>
</reference>
<dbReference type="EC" id="2.1.1.-" evidence="8"/>
<comment type="catalytic activity">
    <reaction evidence="7">
        <text>a 2'-deoxycytidine in DNA + S-adenosyl-L-methionine = an N(4)-methyl-2'-deoxycytidine in DNA + S-adenosyl-L-homocysteine + H(+)</text>
        <dbReference type="Rhea" id="RHEA:16857"/>
        <dbReference type="Rhea" id="RHEA-COMP:11369"/>
        <dbReference type="Rhea" id="RHEA-COMP:13674"/>
        <dbReference type="ChEBI" id="CHEBI:15378"/>
        <dbReference type="ChEBI" id="CHEBI:57856"/>
        <dbReference type="ChEBI" id="CHEBI:59789"/>
        <dbReference type="ChEBI" id="CHEBI:85452"/>
        <dbReference type="ChEBI" id="CHEBI:137933"/>
        <dbReference type="EC" id="2.1.1.113"/>
    </reaction>
</comment>
<evidence type="ECO:0000256" key="1">
    <source>
        <dbReference type="ARBA" id="ARBA00010203"/>
    </source>
</evidence>
<name>A0A1M4VPX4_9BURK</name>
<keyword evidence="4" id="KW-0949">S-adenosyl-L-methionine</keyword>
<evidence type="ECO:0000256" key="8">
    <source>
        <dbReference type="RuleBase" id="RU362026"/>
    </source>
</evidence>
<protein>
    <recommendedName>
        <fullName evidence="8">Methyltransferase</fullName>
        <ecNumber evidence="8">2.1.1.-</ecNumber>
    </recommendedName>
</protein>
<dbReference type="InterPro" id="IPR002941">
    <property type="entry name" value="DNA_methylase_N4/N6"/>
</dbReference>
<dbReference type="AlphaFoldDB" id="A0A1M4VPX4"/>
<keyword evidence="5" id="KW-0680">Restriction system</keyword>
<organism evidence="10 11">
    <name type="scientific">Lampropedia hyalina DSM 16112</name>
    <dbReference type="NCBI Taxonomy" id="1122156"/>
    <lineage>
        <taxon>Bacteria</taxon>
        <taxon>Pseudomonadati</taxon>
        <taxon>Pseudomonadota</taxon>
        <taxon>Betaproteobacteria</taxon>
        <taxon>Burkholderiales</taxon>
        <taxon>Comamonadaceae</taxon>
        <taxon>Lampropedia</taxon>
    </lineage>
</organism>
<dbReference type="GO" id="GO:0032259">
    <property type="term" value="P:methylation"/>
    <property type="evidence" value="ECO:0007669"/>
    <property type="project" value="UniProtKB-KW"/>
</dbReference>
<dbReference type="Proteomes" id="UP000184327">
    <property type="component" value="Unassembled WGS sequence"/>
</dbReference>
<proteinExistence type="inferred from homology"/>
<dbReference type="STRING" id="1122156.SAMN02745117_00693"/>
<comment type="similarity">
    <text evidence="1">Belongs to the N(4)/N(6)-methyltransferase family. N(4) subfamily.</text>
</comment>
<evidence type="ECO:0000256" key="4">
    <source>
        <dbReference type="ARBA" id="ARBA00022691"/>
    </source>
</evidence>
<dbReference type="SUPFAM" id="SSF53335">
    <property type="entry name" value="S-adenosyl-L-methionine-dependent methyltransferases"/>
    <property type="match status" value="1"/>
</dbReference>
<dbReference type="PROSITE" id="PS00093">
    <property type="entry name" value="N4_MTASE"/>
    <property type="match status" value="1"/>
</dbReference>
<feature type="domain" description="DNA methylase N-4/N-6" evidence="9">
    <location>
        <begin position="62"/>
        <end position="286"/>
    </location>
</feature>
<evidence type="ECO:0000256" key="5">
    <source>
        <dbReference type="ARBA" id="ARBA00022747"/>
    </source>
</evidence>
<dbReference type="GO" id="GO:0015667">
    <property type="term" value="F:site-specific DNA-methyltransferase (cytosine-N4-specific) activity"/>
    <property type="evidence" value="ECO:0007669"/>
    <property type="project" value="UniProtKB-EC"/>
</dbReference>
<keyword evidence="6" id="KW-0238">DNA-binding</keyword>
<evidence type="ECO:0000256" key="2">
    <source>
        <dbReference type="ARBA" id="ARBA00022603"/>
    </source>
</evidence>
<dbReference type="GO" id="GO:0003677">
    <property type="term" value="F:DNA binding"/>
    <property type="evidence" value="ECO:0007669"/>
    <property type="project" value="UniProtKB-KW"/>
</dbReference>
<gene>
    <name evidence="10" type="ORF">SAMN02745117_00693</name>
</gene>
<evidence type="ECO:0000259" key="9">
    <source>
        <dbReference type="Pfam" id="PF01555"/>
    </source>
</evidence>
<dbReference type="Pfam" id="PF01555">
    <property type="entry name" value="N6_N4_Mtase"/>
    <property type="match status" value="1"/>
</dbReference>
<sequence length="299" mass="33780">MNQAVVTQSPVEQERDSVTTLTQARFERLLAALGEPQYRGDRYAIYKGDCRDLLTQLPHGSIDLTFTSPPYNIGKEYEKVRPMEEFIDWCADWIEKIHLATAANGALMLNVGYVALAERAKSIPIPYLLWNRVPFFLQQEIVWNYGAGVAAKKFLSPRNEKLLWYVKDAESYCFNLDDIRDPDVAYPNQKKKGKLRCNTIGKNPSDVWQIAKVTSGEGRASKERTPHPAQFPLDLCERVIKGFSPTDGIVLDPFLGSGSTIDACLRWGRYSIGFEVRGDYCAIAAERIEDSLRQSASLF</sequence>
<dbReference type="InterPro" id="IPR017985">
    <property type="entry name" value="MeTrfase_CN4_CS"/>
</dbReference>